<feature type="domain" description="4'-phosphopantetheinyl transferase" evidence="9">
    <location>
        <begin position="6"/>
        <end position="116"/>
    </location>
</feature>
<dbReference type="Proteomes" id="UP001195571">
    <property type="component" value="Unassembled WGS sequence"/>
</dbReference>
<dbReference type="Gene3D" id="3.90.470.20">
    <property type="entry name" value="4'-phosphopantetheinyl transferase domain"/>
    <property type="match status" value="1"/>
</dbReference>
<evidence type="ECO:0000256" key="3">
    <source>
        <dbReference type="ARBA" id="ARBA00022723"/>
    </source>
</evidence>
<keyword evidence="5 8" id="KW-0460">Magnesium</keyword>
<dbReference type="InterPro" id="IPR002582">
    <property type="entry name" value="ACPS"/>
</dbReference>
<feature type="binding site" evidence="8">
    <location>
        <position position="58"/>
    </location>
    <ligand>
        <name>Mg(2+)</name>
        <dbReference type="ChEBI" id="CHEBI:18420"/>
    </ligand>
</feature>
<organism evidence="10 11">
    <name type="scientific">Candidatus Phytoplasma meliae</name>
    <dbReference type="NCBI Taxonomy" id="1848402"/>
    <lineage>
        <taxon>Bacteria</taxon>
        <taxon>Bacillati</taxon>
        <taxon>Mycoplasmatota</taxon>
        <taxon>Mollicutes</taxon>
        <taxon>Acholeplasmatales</taxon>
        <taxon>Acholeplasmataceae</taxon>
        <taxon>Candidatus Phytoplasma</taxon>
        <taxon>16SrXIII (Mexican periwinkle virescence group)</taxon>
    </lineage>
</organism>
<keyword evidence="6 8" id="KW-0443">Lipid metabolism</keyword>
<feature type="binding site" evidence="8">
    <location>
        <position position="9"/>
    </location>
    <ligand>
        <name>Mg(2+)</name>
        <dbReference type="ChEBI" id="CHEBI:18420"/>
    </ligand>
</feature>
<keyword evidence="1 8" id="KW-0444">Lipid biosynthesis</keyword>
<name>A0ABS5CXM9_9MOLU</name>
<keyword evidence="4 8" id="KW-0276">Fatty acid metabolism</keyword>
<dbReference type="EC" id="2.7.8.7" evidence="8"/>
<proteinExistence type="inferred from homology"/>
<reference evidence="10" key="1">
    <citation type="submission" date="2021-04" db="EMBL/GenBank/DDBJ databases">
        <title>Genomic features of Candidatus Phytoplasma meliae isolate ChTYXIII (1SrXIII-G).</title>
        <authorList>
            <person name="Fernandez F.D."/>
            <person name="Conci L.R."/>
        </authorList>
    </citation>
    <scope>NUCLEOTIDE SEQUENCE [LARGE SCALE GENOMIC DNA]</scope>
    <source>
        <strain evidence="10">ChTYXIII-Mo</strain>
    </source>
</reference>
<dbReference type="GO" id="GO:0016740">
    <property type="term" value="F:transferase activity"/>
    <property type="evidence" value="ECO:0007669"/>
    <property type="project" value="UniProtKB-KW"/>
</dbReference>
<evidence type="ECO:0000256" key="8">
    <source>
        <dbReference type="HAMAP-Rule" id="MF_00101"/>
    </source>
</evidence>
<dbReference type="InterPro" id="IPR037143">
    <property type="entry name" value="4-PPantetheinyl_Trfase_dom_sf"/>
</dbReference>
<gene>
    <name evidence="8" type="primary">acpS</name>
    <name evidence="10" type="ORF">CHTY_000595</name>
</gene>
<protein>
    <recommendedName>
        <fullName evidence="8">Holo-[acyl-carrier-protein] synthase</fullName>
        <shortName evidence="8">Holo-ACP synthase</shortName>
        <ecNumber evidence="8">2.7.8.7</ecNumber>
    </recommendedName>
    <alternativeName>
        <fullName evidence="8">4'-phosphopantetheinyl transferase AcpS</fullName>
    </alternativeName>
</protein>
<keyword evidence="3 8" id="KW-0479">Metal-binding</keyword>
<sequence>MNVPNIGIDLVEINKIKKIGIQILAPRILSLSENQIYLTFKNSQRQLDFLAGRWAAKEALFKAFKTTKNLNFVNPHYREWSILTDQNGAPYLANPNPKHQVLLSITHTSNYALALAMVYENLLSKEQT</sequence>
<dbReference type="HAMAP" id="MF_00101">
    <property type="entry name" value="AcpS"/>
    <property type="match status" value="1"/>
</dbReference>
<comment type="cofactor">
    <cofactor evidence="8">
        <name>Mg(2+)</name>
        <dbReference type="ChEBI" id="CHEBI:18420"/>
    </cofactor>
</comment>
<keyword evidence="8" id="KW-0963">Cytoplasm</keyword>
<dbReference type="SUPFAM" id="SSF56214">
    <property type="entry name" value="4'-phosphopantetheinyl transferase"/>
    <property type="match status" value="1"/>
</dbReference>
<evidence type="ECO:0000259" key="9">
    <source>
        <dbReference type="Pfam" id="PF01648"/>
    </source>
</evidence>
<evidence type="ECO:0000256" key="6">
    <source>
        <dbReference type="ARBA" id="ARBA00023098"/>
    </source>
</evidence>
<comment type="catalytic activity">
    <reaction evidence="8">
        <text>apo-[ACP] + CoA = holo-[ACP] + adenosine 3',5'-bisphosphate + H(+)</text>
        <dbReference type="Rhea" id="RHEA:12068"/>
        <dbReference type="Rhea" id="RHEA-COMP:9685"/>
        <dbReference type="Rhea" id="RHEA-COMP:9690"/>
        <dbReference type="ChEBI" id="CHEBI:15378"/>
        <dbReference type="ChEBI" id="CHEBI:29999"/>
        <dbReference type="ChEBI" id="CHEBI:57287"/>
        <dbReference type="ChEBI" id="CHEBI:58343"/>
        <dbReference type="ChEBI" id="CHEBI:64479"/>
        <dbReference type="EC" id="2.7.8.7"/>
    </reaction>
</comment>
<comment type="subcellular location">
    <subcellularLocation>
        <location evidence="8">Cytoplasm</location>
    </subcellularLocation>
</comment>
<keyword evidence="2 8" id="KW-0808">Transferase</keyword>
<evidence type="ECO:0000313" key="11">
    <source>
        <dbReference type="Proteomes" id="UP001195571"/>
    </source>
</evidence>
<comment type="function">
    <text evidence="8">Transfers the 4'-phosphopantetheine moiety from coenzyme A to a Ser of acyl-carrier-protein.</text>
</comment>
<keyword evidence="7 8" id="KW-0275">Fatty acid biosynthesis</keyword>
<comment type="caution">
    <text evidence="10">The sequence shown here is derived from an EMBL/GenBank/DDBJ whole genome shotgun (WGS) entry which is preliminary data.</text>
</comment>
<accession>A0ABS5CXM9</accession>
<evidence type="ECO:0000256" key="7">
    <source>
        <dbReference type="ARBA" id="ARBA00023160"/>
    </source>
</evidence>
<dbReference type="InterPro" id="IPR004568">
    <property type="entry name" value="Ppantetheine-prot_Trfase_dom"/>
</dbReference>
<evidence type="ECO:0000313" key="10">
    <source>
        <dbReference type="EMBL" id="MBP5835731.1"/>
    </source>
</evidence>
<evidence type="ECO:0000256" key="1">
    <source>
        <dbReference type="ARBA" id="ARBA00022516"/>
    </source>
</evidence>
<evidence type="ECO:0000256" key="5">
    <source>
        <dbReference type="ARBA" id="ARBA00022842"/>
    </source>
</evidence>
<evidence type="ECO:0000256" key="4">
    <source>
        <dbReference type="ARBA" id="ARBA00022832"/>
    </source>
</evidence>
<dbReference type="InterPro" id="IPR008278">
    <property type="entry name" value="4-PPantetheinyl_Trfase_dom"/>
</dbReference>
<dbReference type="NCBIfam" id="TIGR00556">
    <property type="entry name" value="pantethn_trn"/>
    <property type="match status" value="1"/>
</dbReference>
<comment type="similarity">
    <text evidence="8">Belongs to the P-Pant transferase superfamily. AcpS family.</text>
</comment>
<dbReference type="EMBL" id="JACAOD020000001">
    <property type="protein sequence ID" value="MBP5835731.1"/>
    <property type="molecule type" value="Genomic_DNA"/>
</dbReference>
<dbReference type="Pfam" id="PF01648">
    <property type="entry name" value="ACPS"/>
    <property type="match status" value="1"/>
</dbReference>
<keyword evidence="11" id="KW-1185">Reference proteome</keyword>
<evidence type="ECO:0000256" key="2">
    <source>
        <dbReference type="ARBA" id="ARBA00022679"/>
    </source>
</evidence>